<dbReference type="InterPro" id="IPR000172">
    <property type="entry name" value="GMC_OxRdtase_N"/>
</dbReference>
<gene>
    <name evidence="7" type="ORF">CEY11_18360</name>
</gene>
<evidence type="ECO:0000256" key="5">
    <source>
        <dbReference type="PIRSR" id="PIRSR000137-2"/>
    </source>
</evidence>
<dbReference type="Pfam" id="PF05199">
    <property type="entry name" value="GMC_oxred_C"/>
    <property type="match status" value="1"/>
</dbReference>
<evidence type="ECO:0000256" key="2">
    <source>
        <dbReference type="ARBA" id="ARBA00010790"/>
    </source>
</evidence>
<dbReference type="GO" id="GO:0016614">
    <property type="term" value="F:oxidoreductase activity, acting on CH-OH group of donors"/>
    <property type="evidence" value="ECO:0007669"/>
    <property type="project" value="InterPro"/>
</dbReference>
<keyword evidence="3" id="KW-0285">Flavoprotein</keyword>
<sequence>MKYDYIIVGAGTAGCVLANRLTTSGSHTVLLLEAGPEDRNPWIHIPIGYGKTVYDPAVARQFQTEPEASLNGRAMIWPRGVCIGGSSSINGMVVIRGQQADYDGWADAGAEGWSWQEVLPYFKKLEHNTRGDSAYHSGSGPLWASDMPKKGELMEAIFRGAEELGVQRNADFNGAEQVGSGYYQFFIKHAKRCSAAVAYLRPARKRPNLTVLTGAFATRLRITGNRKASAVYFTHNGATVEAEATKEIILAAGSLQSPQLLQLSGIGPTELLQQHGIPVIADLPGVGRNLQDHLQVPVSYKLTKRITLNDDLNSLWRKSKIGLQYLINKSGPLATPVSTAGLFTRVLPSGNRPDIQFHFSKIVAQSIRYKPYGWPGATFSVCQLRPKSRGYLEIQSADPHQQPKIKPNYLTDECDQQCAILALRFARRLGQTRALKDYVEAEFKPGGSITTDAELLDYARGAGSTIFHPTGTCKMGEGKNAVVDTHLKVHGIANLRVVDCSIMPTLISGNTNAPTAMIAERAADWILLDAKYK</sequence>
<dbReference type="EMBL" id="NJIH01000010">
    <property type="protein sequence ID" value="OWT56843.1"/>
    <property type="molecule type" value="Genomic_DNA"/>
</dbReference>
<comment type="caution">
    <text evidence="7">The sequence shown here is derived from an EMBL/GenBank/DDBJ whole genome shotgun (WGS) entry which is preliminary data.</text>
</comment>
<dbReference type="InterPro" id="IPR007867">
    <property type="entry name" value="GMC_OxRtase_C"/>
</dbReference>
<keyword evidence="4 5" id="KW-0274">FAD</keyword>
<comment type="cofactor">
    <cofactor evidence="1 5">
        <name>FAD</name>
        <dbReference type="ChEBI" id="CHEBI:57692"/>
    </cofactor>
</comment>
<dbReference type="PROSITE" id="PS51257">
    <property type="entry name" value="PROKAR_LIPOPROTEIN"/>
    <property type="match status" value="1"/>
</dbReference>
<dbReference type="Pfam" id="PF00732">
    <property type="entry name" value="GMC_oxred_N"/>
    <property type="match status" value="1"/>
</dbReference>
<organism evidence="7 8">
    <name type="scientific">Candidimonas nitroreducens</name>
    <dbReference type="NCBI Taxonomy" id="683354"/>
    <lineage>
        <taxon>Bacteria</taxon>
        <taxon>Pseudomonadati</taxon>
        <taxon>Pseudomonadota</taxon>
        <taxon>Betaproteobacteria</taxon>
        <taxon>Burkholderiales</taxon>
        <taxon>Alcaligenaceae</taxon>
        <taxon>Candidimonas</taxon>
    </lineage>
</organism>
<protein>
    <submittedName>
        <fullName evidence="7">Choline dehydrogenase</fullName>
    </submittedName>
</protein>
<evidence type="ECO:0000256" key="3">
    <source>
        <dbReference type="ARBA" id="ARBA00022630"/>
    </source>
</evidence>
<evidence type="ECO:0000313" key="8">
    <source>
        <dbReference type="Proteomes" id="UP000214603"/>
    </source>
</evidence>
<evidence type="ECO:0000259" key="6">
    <source>
        <dbReference type="PROSITE" id="PS00624"/>
    </source>
</evidence>
<name>A0A225M9B4_9BURK</name>
<dbReference type="OrthoDB" id="9785276at2"/>
<dbReference type="PANTHER" id="PTHR11552">
    <property type="entry name" value="GLUCOSE-METHANOL-CHOLINE GMC OXIDOREDUCTASE"/>
    <property type="match status" value="1"/>
</dbReference>
<dbReference type="InterPro" id="IPR036188">
    <property type="entry name" value="FAD/NAD-bd_sf"/>
</dbReference>
<accession>A0A225M9B4</accession>
<evidence type="ECO:0000256" key="4">
    <source>
        <dbReference type="ARBA" id="ARBA00022827"/>
    </source>
</evidence>
<feature type="domain" description="Glucose-methanol-choline oxidoreductase N-terminal" evidence="6">
    <location>
        <begin position="253"/>
        <end position="267"/>
    </location>
</feature>
<dbReference type="AlphaFoldDB" id="A0A225M9B4"/>
<comment type="similarity">
    <text evidence="2">Belongs to the GMC oxidoreductase family.</text>
</comment>
<dbReference type="Gene3D" id="3.30.560.10">
    <property type="entry name" value="Glucose Oxidase, domain 3"/>
    <property type="match status" value="1"/>
</dbReference>
<proteinExistence type="inferred from homology"/>
<dbReference type="PANTHER" id="PTHR11552:SF147">
    <property type="entry name" value="CHOLINE DEHYDROGENASE, MITOCHONDRIAL"/>
    <property type="match status" value="1"/>
</dbReference>
<dbReference type="Gene3D" id="3.50.50.60">
    <property type="entry name" value="FAD/NAD(P)-binding domain"/>
    <property type="match status" value="1"/>
</dbReference>
<feature type="binding site" evidence="5">
    <location>
        <begin position="90"/>
        <end position="93"/>
    </location>
    <ligand>
        <name>FAD</name>
        <dbReference type="ChEBI" id="CHEBI:57692"/>
    </ligand>
</feature>
<dbReference type="InterPro" id="IPR012132">
    <property type="entry name" value="GMC_OxRdtase"/>
</dbReference>
<dbReference type="Proteomes" id="UP000214603">
    <property type="component" value="Unassembled WGS sequence"/>
</dbReference>
<keyword evidence="8" id="KW-1185">Reference proteome</keyword>
<dbReference type="PIRSF" id="PIRSF000137">
    <property type="entry name" value="Alcohol_oxidase"/>
    <property type="match status" value="1"/>
</dbReference>
<evidence type="ECO:0000256" key="1">
    <source>
        <dbReference type="ARBA" id="ARBA00001974"/>
    </source>
</evidence>
<reference evidence="8" key="1">
    <citation type="submission" date="2017-06" db="EMBL/GenBank/DDBJ databases">
        <title>Herbaspirillum phytohormonus sp. nov., isolated from the root nodule of Robinia pseudoacacia in lead-zinc mine.</title>
        <authorList>
            <person name="Fan M."/>
            <person name="Lin Y."/>
        </authorList>
    </citation>
    <scope>NUCLEOTIDE SEQUENCE [LARGE SCALE GENOMIC DNA]</scope>
    <source>
        <strain evidence="8">SC-089</strain>
    </source>
</reference>
<evidence type="ECO:0000313" key="7">
    <source>
        <dbReference type="EMBL" id="OWT56843.1"/>
    </source>
</evidence>
<dbReference type="GO" id="GO:0050660">
    <property type="term" value="F:flavin adenine dinucleotide binding"/>
    <property type="evidence" value="ECO:0007669"/>
    <property type="project" value="InterPro"/>
</dbReference>
<dbReference type="SUPFAM" id="SSF51905">
    <property type="entry name" value="FAD/NAD(P)-binding domain"/>
    <property type="match status" value="1"/>
</dbReference>
<dbReference type="RefSeq" id="WP_088604850.1">
    <property type="nucleotide sequence ID" value="NZ_NJIH01000010.1"/>
</dbReference>
<dbReference type="PROSITE" id="PS00624">
    <property type="entry name" value="GMC_OXRED_2"/>
    <property type="match status" value="1"/>
</dbReference>
<dbReference type="SUPFAM" id="SSF54373">
    <property type="entry name" value="FAD-linked reductases, C-terminal domain"/>
    <property type="match status" value="1"/>
</dbReference>